<keyword evidence="6 8" id="KW-1133">Transmembrane helix</keyword>
<feature type="transmembrane region" description="Helical" evidence="8">
    <location>
        <begin position="93"/>
        <end position="110"/>
    </location>
</feature>
<feature type="transmembrane region" description="Helical" evidence="8">
    <location>
        <begin position="131"/>
        <end position="154"/>
    </location>
</feature>
<dbReference type="PANTHER" id="PTHR30269">
    <property type="entry name" value="TRANSMEMBRANE PROTEIN YFCA"/>
    <property type="match status" value="1"/>
</dbReference>
<keyword evidence="5 8" id="KW-0812">Transmembrane</keyword>
<dbReference type="Proteomes" id="UP000559987">
    <property type="component" value="Unassembled WGS sequence"/>
</dbReference>
<evidence type="ECO:0000256" key="8">
    <source>
        <dbReference type="RuleBase" id="RU363041"/>
    </source>
</evidence>
<feature type="transmembrane region" description="Helical" evidence="8">
    <location>
        <begin position="166"/>
        <end position="185"/>
    </location>
</feature>
<comment type="caution">
    <text evidence="9">The sequence shown here is derived from an EMBL/GenBank/DDBJ whole genome shotgun (WGS) entry which is preliminary data.</text>
</comment>
<accession>A0A839UQM0</accession>
<feature type="transmembrane region" description="Helical" evidence="8">
    <location>
        <begin position="225"/>
        <end position="242"/>
    </location>
</feature>
<dbReference type="InterPro" id="IPR002781">
    <property type="entry name" value="TM_pro_TauE-like"/>
</dbReference>
<evidence type="ECO:0000313" key="9">
    <source>
        <dbReference type="EMBL" id="MBB3167707.1"/>
    </source>
</evidence>
<evidence type="ECO:0000256" key="7">
    <source>
        <dbReference type="ARBA" id="ARBA00023136"/>
    </source>
</evidence>
<comment type="similarity">
    <text evidence="2 8">Belongs to the 4-toluene sulfonate uptake permease (TSUP) (TC 2.A.102) family.</text>
</comment>
<evidence type="ECO:0000256" key="3">
    <source>
        <dbReference type="ARBA" id="ARBA00022448"/>
    </source>
</evidence>
<evidence type="ECO:0000256" key="4">
    <source>
        <dbReference type="ARBA" id="ARBA00022475"/>
    </source>
</evidence>
<feature type="transmembrane region" description="Helical" evidence="8">
    <location>
        <begin position="68"/>
        <end position="87"/>
    </location>
</feature>
<reference evidence="9 10" key="1">
    <citation type="submission" date="2020-08" db="EMBL/GenBank/DDBJ databases">
        <title>Genomic Encyclopedia of Type Strains, Phase III (KMG-III): the genomes of soil and plant-associated and newly described type strains.</title>
        <authorList>
            <person name="Whitman W."/>
        </authorList>
    </citation>
    <scope>NUCLEOTIDE SEQUENCE [LARGE SCALE GENOMIC DNA]</scope>
    <source>
        <strain evidence="9 10">CECT 8571</strain>
    </source>
</reference>
<keyword evidence="4 8" id="KW-1003">Cell membrane</keyword>
<protein>
    <recommendedName>
        <fullName evidence="8">Probable membrane transporter protein</fullName>
    </recommendedName>
</protein>
<keyword evidence="3" id="KW-0813">Transport</keyword>
<dbReference type="PANTHER" id="PTHR30269:SF37">
    <property type="entry name" value="MEMBRANE TRANSPORTER PROTEIN"/>
    <property type="match status" value="1"/>
</dbReference>
<gene>
    <name evidence="9" type="ORF">FHS30_000883</name>
</gene>
<keyword evidence="7 8" id="KW-0472">Membrane</keyword>
<sequence length="243" mass="26236">MSGVLLGLFILVSYTIEAMTGFGSIVIALSLGAIILPIDTLLPILVPLNLGLSGYLVINHRQHIQWPLLLKVIAPLMLLGTLVGIALRPTLGNQLLATLLAVLVAGFGARELWKARRNILERPHRRSVNQLLIAAAGITHGLFASGGPLLVFALAGNRLNKAQLRATLLTVWFSLNALLTCQFALQGQLQSALSDIAIYLPLVVGGLFLGDYLHQRVSEHHFKQWVYGVLTVVGVLLLVRAAL</sequence>
<dbReference type="AlphaFoldDB" id="A0A839UQM0"/>
<dbReference type="RefSeq" id="WP_183908655.1">
    <property type="nucleotide sequence ID" value="NZ_JACHXZ010000001.1"/>
</dbReference>
<feature type="transmembrane region" description="Helical" evidence="8">
    <location>
        <begin position="192"/>
        <end position="213"/>
    </location>
</feature>
<evidence type="ECO:0000256" key="6">
    <source>
        <dbReference type="ARBA" id="ARBA00022989"/>
    </source>
</evidence>
<dbReference type="InterPro" id="IPR052017">
    <property type="entry name" value="TSUP"/>
</dbReference>
<feature type="transmembrane region" description="Helical" evidence="8">
    <location>
        <begin position="25"/>
        <end position="48"/>
    </location>
</feature>
<organism evidence="9 10">
    <name type="scientific">Simiduia aestuariiviva</name>
    <dbReference type="NCBI Taxonomy" id="1510459"/>
    <lineage>
        <taxon>Bacteria</taxon>
        <taxon>Pseudomonadati</taxon>
        <taxon>Pseudomonadota</taxon>
        <taxon>Gammaproteobacteria</taxon>
        <taxon>Cellvibrionales</taxon>
        <taxon>Cellvibrionaceae</taxon>
        <taxon>Simiduia</taxon>
    </lineage>
</organism>
<evidence type="ECO:0000256" key="2">
    <source>
        <dbReference type="ARBA" id="ARBA00009142"/>
    </source>
</evidence>
<dbReference type="Pfam" id="PF01925">
    <property type="entry name" value="TauE"/>
    <property type="match status" value="1"/>
</dbReference>
<dbReference type="EMBL" id="JACHXZ010000001">
    <property type="protein sequence ID" value="MBB3167707.1"/>
    <property type="molecule type" value="Genomic_DNA"/>
</dbReference>
<evidence type="ECO:0000256" key="1">
    <source>
        <dbReference type="ARBA" id="ARBA00004651"/>
    </source>
</evidence>
<keyword evidence="10" id="KW-1185">Reference proteome</keyword>
<evidence type="ECO:0000313" key="10">
    <source>
        <dbReference type="Proteomes" id="UP000559987"/>
    </source>
</evidence>
<evidence type="ECO:0000256" key="5">
    <source>
        <dbReference type="ARBA" id="ARBA00022692"/>
    </source>
</evidence>
<name>A0A839UQM0_9GAMM</name>
<proteinExistence type="inferred from homology"/>
<dbReference type="GO" id="GO:0005886">
    <property type="term" value="C:plasma membrane"/>
    <property type="evidence" value="ECO:0007669"/>
    <property type="project" value="UniProtKB-SubCell"/>
</dbReference>
<comment type="subcellular location">
    <subcellularLocation>
        <location evidence="1 8">Cell membrane</location>
        <topology evidence="1 8">Multi-pass membrane protein</topology>
    </subcellularLocation>
</comment>